<keyword evidence="2" id="KW-1185">Reference proteome</keyword>
<evidence type="ECO:0000313" key="1">
    <source>
        <dbReference type="EMBL" id="KAJ9596269.1"/>
    </source>
</evidence>
<organism evidence="1 2">
    <name type="scientific">Diploptera punctata</name>
    <name type="common">Pacific beetle cockroach</name>
    <dbReference type="NCBI Taxonomy" id="6984"/>
    <lineage>
        <taxon>Eukaryota</taxon>
        <taxon>Metazoa</taxon>
        <taxon>Ecdysozoa</taxon>
        <taxon>Arthropoda</taxon>
        <taxon>Hexapoda</taxon>
        <taxon>Insecta</taxon>
        <taxon>Pterygota</taxon>
        <taxon>Neoptera</taxon>
        <taxon>Polyneoptera</taxon>
        <taxon>Dictyoptera</taxon>
        <taxon>Blattodea</taxon>
        <taxon>Blaberoidea</taxon>
        <taxon>Blaberidae</taxon>
        <taxon>Diplopterinae</taxon>
        <taxon>Diploptera</taxon>
    </lineage>
</organism>
<comment type="caution">
    <text evidence="1">The sequence shown here is derived from an EMBL/GenBank/DDBJ whole genome shotgun (WGS) entry which is preliminary data.</text>
</comment>
<sequence length="50" mass="5884">VRKALSPSRLRNTAKCRFRVLVCDDTKFYEYFRMSIERLTVCPSLTLTVV</sequence>
<dbReference type="Proteomes" id="UP001233999">
    <property type="component" value="Unassembled WGS sequence"/>
</dbReference>
<reference evidence="1" key="2">
    <citation type="submission" date="2023-05" db="EMBL/GenBank/DDBJ databases">
        <authorList>
            <person name="Fouks B."/>
        </authorList>
    </citation>
    <scope>NUCLEOTIDE SEQUENCE</scope>
    <source>
        <strain evidence="1">Stay&amp;Tobe</strain>
        <tissue evidence="1">Testes</tissue>
    </source>
</reference>
<feature type="non-terminal residue" evidence="1">
    <location>
        <position position="50"/>
    </location>
</feature>
<protein>
    <submittedName>
        <fullName evidence="1">Uncharacterized protein</fullName>
    </submittedName>
</protein>
<gene>
    <name evidence="1" type="ORF">L9F63_027106</name>
</gene>
<evidence type="ECO:0000313" key="2">
    <source>
        <dbReference type="Proteomes" id="UP001233999"/>
    </source>
</evidence>
<feature type="non-terminal residue" evidence="1">
    <location>
        <position position="1"/>
    </location>
</feature>
<dbReference type="AlphaFoldDB" id="A0AAD8AC60"/>
<name>A0AAD8AC60_DIPPU</name>
<reference evidence="1" key="1">
    <citation type="journal article" date="2023" name="IScience">
        <title>Live-bearing cockroach genome reveals convergent evolutionary mechanisms linked to viviparity in insects and beyond.</title>
        <authorList>
            <person name="Fouks B."/>
            <person name="Harrison M.C."/>
            <person name="Mikhailova A.A."/>
            <person name="Marchal E."/>
            <person name="English S."/>
            <person name="Carruthers M."/>
            <person name="Jennings E.C."/>
            <person name="Chiamaka E.L."/>
            <person name="Frigard R.A."/>
            <person name="Pippel M."/>
            <person name="Attardo G.M."/>
            <person name="Benoit J.B."/>
            <person name="Bornberg-Bauer E."/>
            <person name="Tobe S.S."/>
        </authorList>
    </citation>
    <scope>NUCLEOTIDE SEQUENCE</scope>
    <source>
        <strain evidence="1">Stay&amp;Tobe</strain>
    </source>
</reference>
<accession>A0AAD8AC60</accession>
<proteinExistence type="predicted"/>
<dbReference type="EMBL" id="JASPKZ010002051">
    <property type="protein sequence ID" value="KAJ9596269.1"/>
    <property type="molecule type" value="Genomic_DNA"/>
</dbReference>